<keyword evidence="7" id="KW-1185">Reference proteome</keyword>
<evidence type="ECO:0000313" key="7">
    <source>
        <dbReference type="Proteomes" id="UP000289738"/>
    </source>
</evidence>
<dbReference type="GO" id="GO:0016594">
    <property type="term" value="F:glycine binding"/>
    <property type="evidence" value="ECO:0007669"/>
    <property type="project" value="TreeGrafter"/>
</dbReference>
<dbReference type="GO" id="GO:0019464">
    <property type="term" value="P:glycine decarboxylation via glycine cleavage system"/>
    <property type="evidence" value="ECO:0007669"/>
    <property type="project" value="TreeGrafter"/>
</dbReference>
<reference evidence="6 7" key="1">
    <citation type="submission" date="2019-01" db="EMBL/GenBank/DDBJ databases">
        <title>Sequencing of cultivated peanut Arachis hypogaea provides insights into genome evolution and oil improvement.</title>
        <authorList>
            <person name="Chen X."/>
        </authorList>
    </citation>
    <scope>NUCLEOTIDE SEQUENCE [LARGE SCALE GENOMIC DNA]</scope>
    <source>
        <strain evidence="7">cv. Fuhuasheng</strain>
        <tissue evidence="6">Leaves</tissue>
    </source>
</reference>
<keyword evidence="3 5" id="KW-1133">Transmembrane helix</keyword>
<dbReference type="GO" id="GO:0016020">
    <property type="term" value="C:membrane"/>
    <property type="evidence" value="ECO:0007669"/>
    <property type="project" value="UniProtKB-SubCell"/>
</dbReference>
<dbReference type="InterPro" id="IPR020581">
    <property type="entry name" value="GDC_P"/>
</dbReference>
<dbReference type="SUPFAM" id="SSF53383">
    <property type="entry name" value="PLP-dependent transferases"/>
    <property type="match status" value="1"/>
</dbReference>
<dbReference type="Proteomes" id="UP000289738">
    <property type="component" value="Chromosome A08"/>
</dbReference>
<evidence type="ECO:0000256" key="3">
    <source>
        <dbReference type="ARBA" id="ARBA00022989"/>
    </source>
</evidence>
<dbReference type="GO" id="GO:0005960">
    <property type="term" value="C:glycine cleavage complex"/>
    <property type="evidence" value="ECO:0007669"/>
    <property type="project" value="TreeGrafter"/>
</dbReference>
<dbReference type="EMBL" id="SDMP01000008">
    <property type="protein sequence ID" value="RYR44123.1"/>
    <property type="molecule type" value="Genomic_DNA"/>
</dbReference>
<dbReference type="GO" id="GO:0009941">
    <property type="term" value="C:chloroplast envelope"/>
    <property type="evidence" value="ECO:0007669"/>
    <property type="project" value="TreeGrafter"/>
</dbReference>
<dbReference type="GO" id="GO:0004375">
    <property type="term" value="F:glycine dehydrogenase (decarboxylating) activity"/>
    <property type="evidence" value="ECO:0007669"/>
    <property type="project" value="InterPro"/>
</dbReference>
<comment type="subcellular location">
    <subcellularLocation>
        <location evidence="1">Membrane</location>
    </subcellularLocation>
</comment>
<feature type="transmembrane region" description="Helical" evidence="5">
    <location>
        <begin position="82"/>
        <end position="104"/>
    </location>
</feature>
<keyword evidence="2 5" id="KW-0812">Transmembrane</keyword>
<proteinExistence type="predicted"/>
<evidence type="ECO:0000256" key="2">
    <source>
        <dbReference type="ARBA" id="ARBA00022692"/>
    </source>
</evidence>
<feature type="transmembrane region" description="Helical" evidence="5">
    <location>
        <begin position="156"/>
        <end position="177"/>
    </location>
</feature>
<accession>A0A445BZG3</accession>
<evidence type="ECO:0000256" key="5">
    <source>
        <dbReference type="SAM" id="Phobius"/>
    </source>
</evidence>
<dbReference type="STRING" id="3818.A0A445BZG3"/>
<dbReference type="AlphaFoldDB" id="A0A445BZG3"/>
<protein>
    <submittedName>
        <fullName evidence="6">Uncharacterized protein</fullName>
    </submittedName>
</protein>
<dbReference type="InterPro" id="IPR005828">
    <property type="entry name" value="MFS_sugar_transport-like"/>
</dbReference>
<evidence type="ECO:0000256" key="1">
    <source>
        <dbReference type="ARBA" id="ARBA00004370"/>
    </source>
</evidence>
<evidence type="ECO:0000313" key="6">
    <source>
        <dbReference type="EMBL" id="RYR44123.1"/>
    </source>
</evidence>
<comment type="caution">
    <text evidence="6">The sequence shown here is derived from an EMBL/GenBank/DDBJ whole genome shotgun (WGS) entry which is preliminary data.</text>
</comment>
<dbReference type="GO" id="GO:0022857">
    <property type="term" value="F:transmembrane transporter activity"/>
    <property type="evidence" value="ECO:0007669"/>
    <property type="project" value="InterPro"/>
</dbReference>
<sequence>MTPSLCNQMLEVQESMLDFIRAYHLARGDHHHNVCIIPVSAHGTNPASATMCGIKIVFVGTDAKGVGALLSNFGITETSASLLINVIITFSMLTCIALSKNLWIFQAGVLVQRDSLPMSSIVNAPVTATCVIVYESIFCMRFGVIPNIICAEIFPTSVKGICISICALTFWISTLMIKSSFPFLLHQIGLNVPKTKGMPLEVIIEFFAIGAKPGADPATMAS</sequence>
<dbReference type="InterPro" id="IPR015424">
    <property type="entry name" value="PyrdxlP-dep_Trfase"/>
</dbReference>
<keyword evidence="4 5" id="KW-0472">Membrane</keyword>
<name>A0A445BZG3_ARAHY</name>
<gene>
    <name evidence="6" type="ORF">Ahy_A08g040507</name>
</gene>
<evidence type="ECO:0000256" key="4">
    <source>
        <dbReference type="ARBA" id="ARBA00023136"/>
    </source>
</evidence>
<dbReference type="GO" id="GO:0005739">
    <property type="term" value="C:mitochondrion"/>
    <property type="evidence" value="ECO:0007669"/>
    <property type="project" value="TreeGrafter"/>
</dbReference>
<organism evidence="6 7">
    <name type="scientific">Arachis hypogaea</name>
    <name type="common">Peanut</name>
    <dbReference type="NCBI Taxonomy" id="3818"/>
    <lineage>
        <taxon>Eukaryota</taxon>
        <taxon>Viridiplantae</taxon>
        <taxon>Streptophyta</taxon>
        <taxon>Embryophyta</taxon>
        <taxon>Tracheophyta</taxon>
        <taxon>Spermatophyta</taxon>
        <taxon>Magnoliopsida</taxon>
        <taxon>eudicotyledons</taxon>
        <taxon>Gunneridae</taxon>
        <taxon>Pentapetalae</taxon>
        <taxon>rosids</taxon>
        <taxon>fabids</taxon>
        <taxon>Fabales</taxon>
        <taxon>Fabaceae</taxon>
        <taxon>Papilionoideae</taxon>
        <taxon>50 kb inversion clade</taxon>
        <taxon>dalbergioids sensu lato</taxon>
        <taxon>Dalbergieae</taxon>
        <taxon>Pterocarpus clade</taxon>
        <taxon>Arachis</taxon>
    </lineage>
</organism>
<dbReference type="GO" id="GO:0030170">
    <property type="term" value="F:pyridoxal phosphate binding"/>
    <property type="evidence" value="ECO:0007669"/>
    <property type="project" value="TreeGrafter"/>
</dbReference>
<dbReference type="Gene3D" id="1.20.1250.20">
    <property type="entry name" value="MFS general substrate transporter like domains"/>
    <property type="match status" value="1"/>
</dbReference>
<dbReference type="PANTHER" id="PTHR11773:SF1">
    <property type="entry name" value="GLYCINE DEHYDROGENASE (DECARBOXYLATING), MITOCHONDRIAL"/>
    <property type="match status" value="1"/>
</dbReference>
<dbReference type="InterPro" id="IPR036259">
    <property type="entry name" value="MFS_trans_sf"/>
</dbReference>
<feature type="transmembrane region" description="Helical" evidence="5">
    <location>
        <begin position="124"/>
        <end position="144"/>
    </location>
</feature>
<dbReference type="GO" id="GO:0048046">
    <property type="term" value="C:apoplast"/>
    <property type="evidence" value="ECO:0007669"/>
    <property type="project" value="TreeGrafter"/>
</dbReference>
<dbReference type="Pfam" id="PF00083">
    <property type="entry name" value="Sugar_tr"/>
    <property type="match status" value="1"/>
</dbReference>
<dbReference type="PANTHER" id="PTHR11773">
    <property type="entry name" value="GLYCINE DEHYDROGENASE, DECARBOXYLATING"/>
    <property type="match status" value="1"/>
</dbReference>